<sequence>MSSAFQPPIACSAFDGDDDDDDDERVEGGQSSTDSDNPTRTHSNSSNHRTMSSSASVRRSATSSHAQSAVTFLSTLRSVLHTGDHFFLFGAPPNAGRRPRRRERRTPIGQGARNENPDDNENVVSEIPRSMSWHRFIAS</sequence>
<feature type="compositionally biased region" description="Polar residues" evidence="1">
    <location>
        <begin position="29"/>
        <end position="40"/>
    </location>
</feature>
<evidence type="ECO:0000256" key="1">
    <source>
        <dbReference type="SAM" id="MobiDB-lite"/>
    </source>
</evidence>
<comment type="caution">
    <text evidence="2">The sequence shown here is derived from an EMBL/GenBank/DDBJ whole genome shotgun (WGS) entry which is preliminary data.</text>
</comment>
<organism evidence="2 3">
    <name type="scientific">Fasciolopsis buskii</name>
    <dbReference type="NCBI Taxonomy" id="27845"/>
    <lineage>
        <taxon>Eukaryota</taxon>
        <taxon>Metazoa</taxon>
        <taxon>Spiralia</taxon>
        <taxon>Lophotrochozoa</taxon>
        <taxon>Platyhelminthes</taxon>
        <taxon>Trematoda</taxon>
        <taxon>Digenea</taxon>
        <taxon>Plagiorchiida</taxon>
        <taxon>Echinostomata</taxon>
        <taxon>Echinostomatoidea</taxon>
        <taxon>Fasciolidae</taxon>
        <taxon>Fasciolopsis</taxon>
    </lineage>
</organism>
<feature type="compositionally biased region" description="Acidic residues" evidence="1">
    <location>
        <begin position="15"/>
        <end position="25"/>
    </location>
</feature>
<feature type="region of interest" description="Disordered" evidence="1">
    <location>
        <begin position="1"/>
        <end position="67"/>
    </location>
</feature>
<feature type="region of interest" description="Disordered" evidence="1">
    <location>
        <begin position="90"/>
        <end position="126"/>
    </location>
</feature>
<gene>
    <name evidence="2" type="ORF">FBUS_07575</name>
</gene>
<dbReference type="Proteomes" id="UP000728185">
    <property type="component" value="Unassembled WGS sequence"/>
</dbReference>
<dbReference type="EMBL" id="LUCM01000460">
    <property type="protein sequence ID" value="KAA0200515.1"/>
    <property type="molecule type" value="Genomic_DNA"/>
</dbReference>
<protein>
    <submittedName>
        <fullName evidence="2">Uncharacterized protein</fullName>
    </submittedName>
</protein>
<feature type="compositionally biased region" description="Low complexity" evidence="1">
    <location>
        <begin position="41"/>
        <end position="64"/>
    </location>
</feature>
<keyword evidence="3" id="KW-1185">Reference proteome</keyword>
<evidence type="ECO:0000313" key="3">
    <source>
        <dbReference type="Proteomes" id="UP000728185"/>
    </source>
</evidence>
<proteinExistence type="predicted"/>
<reference evidence="2" key="1">
    <citation type="submission" date="2019-05" db="EMBL/GenBank/DDBJ databases">
        <title>Annotation for the trematode Fasciolopsis buski.</title>
        <authorList>
            <person name="Choi Y.-J."/>
        </authorList>
    </citation>
    <scope>NUCLEOTIDE SEQUENCE</scope>
    <source>
        <strain evidence="2">HT</strain>
        <tissue evidence="2">Whole worm</tissue>
    </source>
</reference>
<name>A0A8E0S6E3_9TREM</name>
<accession>A0A8E0S6E3</accession>
<dbReference type="AlphaFoldDB" id="A0A8E0S6E3"/>
<evidence type="ECO:0000313" key="2">
    <source>
        <dbReference type="EMBL" id="KAA0200515.1"/>
    </source>
</evidence>